<proteinExistence type="predicted"/>
<dbReference type="Pfam" id="PF04655">
    <property type="entry name" value="APH_6_hur"/>
    <property type="match status" value="1"/>
</dbReference>
<gene>
    <name evidence="1" type="ORF">DF223_05085</name>
</gene>
<evidence type="ECO:0000313" key="1">
    <source>
        <dbReference type="EMBL" id="PWC07663.1"/>
    </source>
</evidence>
<dbReference type="InterPro" id="IPR011009">
    <property type="entry name" value="Kinase-like_dom_sf"/>
</dbReference>
<evidence type="ECO:0000313" key="2">
    <source>
        <dbReference type="Proteomes" id="UP000244962"/>
    </source>
</evidence>
<organism evidence="1 2">
    <name type="scientific">Mycetocola zhujimingii</name>
    <dbReference type="NCBI Taxonomy" id="2079792"/>
    <lineage>
        <taxon>Bacteria</taxon>
        <taxon>Bacillati</taxon>
        <taxon>Actinomycetota</taxon>
        <taxon>Actinomycetes</taxon>
        <taxon>Micrococcales</taxon>
        <taxon>Microbacteriaceae</taxon>
        <taxon>Mycetocola</taxon>
    </lineage>
</organism>
<reference evidence="2" key="1">
    <citation type="submission" date="2018-04" db="EMBL/GenBank/DDBJ databases">
        <authorList>
            <person name="Liu S."/>
            <person name="Wang Z."/>
            <person name="Li J."/>
        </authorList>
    </citation>
    <scope>NUCLEOTIDE SEQUENCE [LARGE SCALE GENOMIC DNA]</scope>
    <source>
        <strain evidence="2">622</strain>
    </source>
</reference>
<accession>A0A2U1TFV4</accession>
<dbReference type="SUPFAM" id="SSF56112">
    <property type="entry name" value="Protein kinase-like (PK-like)"/>
    <property type="match status" value="1"/>
</dbReference>
<dbReference type="GO" id="GO:0019748">
    <property type="term" value="P:secondary metabolic process"/>
    <property type="evidence" value="ECO:0007669"/>
    <property type="project" value="InterPro"/>
</dbReference>
<name>A0A2U1TFV4_9MICO</name>
<dbReference type="InterPro" id="IPR006748">
    <property type="entry name" value="NH2Glyco/OHUrea_AB-resist_kin"/>
</dbReference>
<evidence type="ECO:0008006" key="3">
    <source>
        <dbReference type="Google" id="ProtNLM"/>
    </source>
</evidence>
<dbReference type="GO" id="GO:0016773">
    <property type="term" value="F:phosphotransferase activity, alcohol group as acceptor"/>
    <property type="evidence" value="ECO:0007669"/>
    <property type="project" value="InterPro"/>
</dbReference>
<protein>
    <recommendedName>
        <fullName evidence="3">3'-kinase</fullName>
    </recommendedName>
</protein>
<comment type="caution">
    <text evidence="1">The sequence shown here is derived from an EMBL/GenBank/DDBJ whole genome shotgun (WGS) entry which is preliminary data.</text>
</comment>
<dbReference type="AlphaFoldDB" id="A0A2U1TFV4"/>
<sequence length="275" mass="30081">MTRWRPASVDDVLIRWSLEPLGSGFSTPSSHLQPVLRRGERAMLKVARTEEEANGCRLLAWWDGTGAARVFEHDDTAAVLAWGGSSLVDIAKGGDDDGAIRVLCSVAERLHSVSRRKFDERPDGLIPLDSWFRSLFLRAGTGGFYARSAELARRLVFDAAGPDDLVVLHGDLHHDNVLDFGGSGWLAVDPKYLVGNRVFDYTNILCNPAQDIAESRFDQRVGLISQLAGVPESTLLEWTVAWTGLSASWAAEDRDVAAEQRALRIGAIAEASLGR</sequence>
<dbReference type="Proteomes" id="UP000244962">
    <property type="component" value="Unassembled WGS sequence"/>
</dbReference>
<dbReference type="RefSeq" id="WP_108962416.1">
    <property type="nucleotide sequence ID" value="NZ_QEFB01000003.1"/>
</dbReference>
<keyword evidence="2" id="KW-1185">Reference proteome</keyword>
<dbReference type="EMBL" id="QEFB01000003">
    <property type="protein sequence ID" value="PWC07663.1"/>
    <property type="molecule type" value="Genomic_DNA"/>
</dbReference>